<organism evidence="2 3">
    <name type="scientific">Dehalobacterium formicoaceticum</name>
    <dbReference type="NCBI Taxonomy" id="51515"/>
    <lineage>
        <taxon>Bacteria</taxon>
        <taxon>Bacillati</taxon>
        <taxon>Bacillota</taxon>
        <taxon>Clostridia</taxon>
        <taxon>Eubacteriales</taxon>
        <taxon>Peptococcaceae</taxon>
        <taxon>Dehalobacterium</taxon>
    </lineage>
</organism>
<reference evidence="2 3" key="1">
    <citation type="submission" date="2022-08" db="EMBL/GenBank/DDBJ databases">
        <title>Proteogenomics of the novel Dehalobacterium formicoaceticum strain EZ94 highlights a key role of methyltransferases during anaerobic dichloromethane degradation.</title>
        <authorList>
            <person name="Wasmund K."/>
        </authorList>
    </citation>
    <scope>NUCLEOTIDE SEQUENCE [LARGE SCALE GENOMIC DNA]</scope>
    <source>
        <strain evidence="2 3">EZ94</strain>
    </source>
</reference>
<gene>
    <name evidence="2" type="ORF">NVS47_02325</name>
</gene>
<dbReference type="Pfam" id="PF18765">
    <property type="entry name" value="Polbeta"/>
    <property type="match status" value="1"/>
</dbReference>
<sequence>MNNILDEGLISNIKKLGKKYQIDKIVLFGSRARGDNRFNSDIDLAIFTLPGFSDKGYLTSDIDDLNTLLKIDVVFINKDTDIKLLKNIEKEGVLLYEQASNQI</sequence>
<name>A0ABT1Y0F9_9FIRM</name>
<dbReference type="InterPro" id="IPR041633">
    <property type="entry name" value="Polbeta"/>
</dbReference>
<dbReference type="Proteomes" id="UP001524944">
    <property type="component" value="Unassembled WGS sequence"/>
</dbReference>
<accession>A0ABT1Y0F9</accession>
<evidence type="ECO:0000259" key="1">
    <source>
        <dbReference type="Pfam" id="PF18765"/>
    </source>
</evidence>
<dbReference type="EMBL" id="JANPWE010000001">
    <property type="protein sequence ID" value="MCR6544357.1"/>
    <property type="molecule type" value="Genomic_DNA"/>
</dbReference>
<dbReference type="InterPro" id="IPR043519">
    <property type="entry name" value="NT_sf"/>
</dbReference>
<dbReference type="Gene3D" id="3.30.460.10">
    <property type="entry name" value="Beta Polymerase, domain 2"/>
    <property type="match status" value="1"/>
</dbReference>
<protein>
    <submittedName>
        <fullName evidence="2">Nucleotidyltransferase domain-containing protein</fullName>
    </submittedName>
</protein>
<comment type="caution">
    <text evidence="2">The sequence shown here is derived from an EMBL/GenBank/DDBJ whole genome shotgun (WGS) entry which is preliminary data.</text>
</comment>
<feature type="domain" description="Polymerase beta nucleotidyltransferase" evidence="1">
    <location>
        <begin position="12"/>
        <end position="99"/>
    </location>
</feature>
<dbReference type="CDD" id="cd05403">
    <property type="entry name" value="NT_KNTase_like"/>
    <property type="match status" value="1"/>
</dbReference>
<dbReference type="PANTHER" id="PTHR43852:SF2">
    <property type="entry name" value="PROTEIN ADENYLYLTRANSFERASE MNTA"/>
    <property type="match status" value="1"/>
</dbReference>
<evidence type="ECO:0000313" key="3">
    <source>
        <dbReference type="Proteomes" id="UP001524944"/>
    </source>
</evidence>
<evidence type="ECO:0000313" key="2">
    <source>
        <dbReference type="EMBL" id="MCR6544357.1"/>
    </source>
</evidence>
<dbReference type="RefSeq" id="WP_089609840.1">
    <property type="nucleotide sequence ID" value="NZ_CP022121.1"/>
</dbReference>
<proteinExistence type="predicted"/>
<dbReference type="InterPro" id="IPR052930">
    <property type="entry name" value="TA_antitoxin_MntA"/>
</dbReference>
<keyword evidence="3" id="KW-1185">Reference proteome</keyword>
<dbReference type="PANTHER" id="PTHR43852">
    <property type="entry name" value="NUCLEOTIDYLTRANSFERASE"/>
    <property type="match status" value="1"/>
</dbReference>
<dbReference type="SUPFAM" id="SSF81301">
    <property type="entry name" value="Nucleotidyltransferase"/>
    <property type="match status" value="1"/>
</dbReference>